<dbReference type="Proteomes" id="UP000325315">
    <property type="component" value="Unassembled WGS sequence"/>
</dbReference>
<keyword evidence="1" id="KW-0548">Nucleotidyltransferase</keyword>
<dbReference type="PANTHER" id="PTHR46890">
    <property type="entry name" value="NON-LTR RETROLELEMENT REVERSE TRANSCRIPTASE-LIKE PROTEIN-RELATED"/>
    <property type="match status" value="1"/>
</dbReference>
<gene>
    <name evidence="1" type="ORF">EPI10_031933</name>
</gene>
<keyword evidence="2" id="KW-1185">Reference proteome</keyword>
<organism evidence="1 2">
    <name type="scientific">Gossypium australe</name>
    <dbReference type="NCBI Taxonomy" id="47621"/>
    <lineage>
        <taxon>Eukaryota</taxon>
        <taxon>Viridiplantae</taxon>
        <taxon>Streptophyta</taxon>
        <taxon>Embryophyta</taxon>
        <taxon>Tracheophyta</taxon>
        <taxon>Spermatophyta</taxon>
        <taxon>Magnoliopsida</taxon>
        <taxon>eudicotyledons</taxon>
        <taxon>Gunneridae</taxon>
        <taxon>Pentapetalae</taxon>
        <taxon>rosids</taxon>
        <taxon>malvids</taxon>
        <taxon>Malvales</taxon>
        <taxon>Malvaceae</taxon>
        <taxon>Malvoideae</taxon>
        <taxon>Gossypium</taxon>
    </lineage>
</organism>
<dbReference type="AlphaFoldDB" id="A0A5B6X1N8"/>
<dbReference type="GO" id="GO:0003964">
    <property type="term" value="F:RNA-directed DNA polymerase activity"/>
    <property type="evidence" value="ECO:0007669"/>
    <property type="project" value="UniProtKB-KW"/>
</dbReference>
<evidence type="ECO:0000313" key="2">
    <source>
        <dbReference type="Proteomes" id="UP000325315"/>
    </source>
</evidence>
<protein>
    <submittedName>
        <fullName evidence="1">Reverse transcriptase</fullName>
    </submittedName>
</protein>
<proteinExistence type="predicted"/>
<dbReference type="OrthoDB" id="1936608at2759"/>
<dbReference type="PANTHER" id="PTHR46890:SF48">
    <property type="entry name" value="RNA-DIRECTED DNA POLYMERASE"/>
    <property type="match status" value="1"/>
</dbReference>
<reference evidence="2" key="1">
    <citation type="journal article" date="2019" name="Plant Biotechnol. J.">
        <title>Genome sequencing of the Australian wild diploid species Gossypium australe highlights disease resistance and delayed gland morphogenesis.</title>
        <authorList>
            <person name="Cai Y."/>
            <person name="Cai X."/>
            <person name="Wang Q."/>
            <person name="Wang P."/>
            <person name="Zhang Y."/>
            <person name="Cai C."/>
            <person name="Xu Y."/>
            <person name="Wang K."/>
            <person name="Zhou Z."/>
            <person name="Wang C."/>
            <person name="Geng S."/>
            <person name="Li B."/>
            <person name="Dong Q."/>
            <person name="Hou Y."/>
            <person name="Wang H."/>
            <person name="Ai P."/>
            <person name="Liu Z."/>
            <person name="Yi F."/>
            <person name="Sun M."/>
            <person name="An G."/>
            <person name="Cheng J."/>
            <person name="Zhang Y."/>
            <person name="Shi Q."/>
            <person name="Xie Y."/>
            <person name="Shi X."/>
            <person name="Chang Y."/>
            <person name="Huang F."/>
            <person name="Chen Y."/>
            <person name="Hong S."/>
            <person name="Mi L."/>
            <person name="Sun Q."/>
            <person name="Zhang L."/>
            <person name="Zhou B."/>
            <person name="Peng R."/>
            <person name="Zhang X."/>
            <person name="Liu F."/>
        </authorList>
    </citation>
    <scope>NUCLEOTIDE SEQUENCE [LARGE SCALE GENOMIC DNA]</scope>
    <source>
        <strain evidence="2">cv. PA1801</strain>
    </source>
</reference>
<evidence type="ECO:0000313" key="1">
    <source>
        <dbReference type="EMBL" id="KAA3488159.1"/>
    </source>
</evidence>
<sequence length="127" mass="14178">MGFASNWVDIIMRCISSVSYFVVLNGKLRERFVPSRGLRQGDPLSHCLFLICSGGLSTLMRLALGEGQCINYDKSIVCFSSNVLEDNQNSVSILLGVQLSNEIERYLGLPNWWVGKESSIPSFKRLS</sequence>
<accession>A0A5B6X1N8</accession>
<comment type="caution">
    <text evidence="1">The sequence shown here is derived from an EMBL/GenBank/DDBJ whole genome shotgun (WGS) entry which is preliminary data.</text>
</comment>
<keyword evidence="1" id="KW-0695">RNA-directed DNA polymerase</keyword>
<name>A0A5B6X1N8_9ROSI</name>
<dbReference type="EMBL" id="SMMG02000001">
    <property type="protein sequence ID" value="KAA3488159.1"/>
    <property type="molecule type" value="Genomic_DNA"/>
</dbReference>
<dbReference type="InterPro" id="IPR052343">
    <property type="entry name" value="Retrotransposon-Effector_Assoc"/>
</dbReference>
<keyword evidence="1" id="KW-0808">Transferase</keyword>